<dbReference type="InterPro" id="IPR005119">
    <property type="entry name" value="LysR_subst-bd"/>
</dbReference>
<dbReference type="EMBL" id="UHJA01000001">
    <property type="protein sequence ID" value="SUP76957.1"/>
    <property type="molecule type" value="Genomic_DNA"/>
</dbReference>
<keyword evidence="3" id="KW-0805">Transcription regulation</keyword>
<dbReference type="Pfam" id="PF00126">
    <property type="entry name" value="HTH_1"/>
    <property type="match status" value="1"/>
</dbReference>
<evidence type="ECO:0000256" key="2">
    <source>
        <dbReference type="ARBA" id="ARBA00022491"/>
    </source>
</evidence>
<keyword evidence="5" id="KW-0804">Transcription</keyword>
<dbReference type="AlphaFoldDB" id="A0A380PVG9"/>
<protein>
    <submittedName>
        <fullName evidence="7">Transcriptional regulator</fullName>
    </submittedName>
</protein>
<feature type="domain" description="HTH lysR-type" evidence="6">
    <location>
        <begin position="5"/>
        <end position="62"/>
    </location>
</feature>
<dbReference type="FunFam" id="1.10.10.10:FF:000001">
    <property type="entry name" value="LysR family transcriptional regulator"/>
    <property type="match status" value="1"/>
</dbReference>
<accession>A0A380PVG9</accession>
<dbReference type="InterPro" id="IPR036388">
    <property type="entry name" value="WH-like_DNA-bd_sf"/>
</dbReference>
<dbReference type="GO" id="GO:0005829">
    <property type="term" value="C:cytosol"/>
    <property type="evidence" value="ECO:0007669"/>
    <property type="project" value="TreeGrafter"/>
</dbReference>
<evidence type="ECO:0000313" key="8">
    <source>
        <dbReference type="Proteomes" id="UP000254835"/>
    </source>
</evidence>
<comment type="similarity">
    <text evidence="1">Belongs to the LysR transcriptional regulatory family.</text>
</comment>
<keyword evidence="2" id="KW-0678">Repressor</keyword>
<gene>
    <name evidence="7" type="primary">lysR1_2</name>
    <name evidence="7" type="ORF">NCTC11470_02015</name>
</gene>
<dbReference type="InterPro" id="IPR000847">
    <property type="entry name" value="LysR_HTH_N"/>
</dbReference>
<sequence>MNRLPKLSQLEAFQAVINHGSFRAAAEALNQTQPALTRSIRELETTLGVPLLVRGAKGVVLTEMGRVFRPRMQLILNEIQRATDEIEQIHLSSSGTVTLGCSYLLSFSILPDVITKFQNKYPQVNIIMTEGQLSELLPDLRIGQMDFFIGIVNPHISLGSFIEKPLMTSEFCVVAAKDHPLAMCTSLAELKEAKWYLPKASAGYYSDMNKFVFPNGRGQSSSLMIGDSTILGERLILNEGYLTIAPKELLNVPYLKDRLCSIPIKESFPQGHYSFIHNQHVSLTPMAQRLVNEIFLAFGETVNLQ</sequence>
<dbReference type="PANTHER" id="PTHR30419">
    <property type="entry name" value="HTH-TYPE TRANSCRIPTIONAL REGULATOR YBHD"/>
    <property type="match status" value="1"/>
</dbReference>
<dbReference type="PROSITE" id="PS50931">
    <property type="entry name" value="HTH_LYSR"/>
    <property type="match status" value="1"/>
</dbReference>
<dbReference type="OrthoDB" id="6621862at2"/>
<dbReference type="PRINTS" id="PR00039">
    <property type="entry name" value="HTHLYSR"/>
</dbReference>
<evidence type="ECO:0000256" key="4">
    <source>
        <dbReference type="ARBA" id="ARBA00023125"/>
    </source>
</evidence>
<dbReference type="RefSeq" id="WP_004706894.1">
    <property type="nucleotide sequence ID" value="NZ_CABHXP010000185.1"/>
</dbReference>
<organism evidence="7 8">
    <name type="scientific">Yersinia frederiksenii</name>
    <dbReference type="NCBI Taxonomy" id="29484"/>
    <lineage>
        <taxon>Bacteria</taxon>
        <taxon>Pseudomonadati</taxon>
        <taxon>Pseudomonadota</taxon>
        <taxon>Gammaproteobacteria</taxon>
        <taxon>Enterobacterales</taxon>
        <taxon>Yersiniaceae</taxon>
        <taxon>Yersinia</taxon>
    </lineage>
</organism>
<dbReference type="SUPFAM" id="SSF53850">
    <property type="entry name" value="Periplasmic binding protein-like II"/>
    <property type="match status" value="1"/>
</dbReference>
<dbReference type="Gene3D" id="3.40.190.10">
    <property type="entry name" value="Periplasmic binding protein-like II"/>
    <property type="match status" value="2"/>
</dbReference>
<dbReference type="GeneID" id="57906020"/>
<dbReference type="Pfam" id="PF03466">
    <property type="entry name" value="LysR_substrate"/>
    <property type="match status" value="1"/>
</dbReference>
<dbReference type="PANTHER" id="PTHR30419:SF7">
    <property type="entry name" value="HTH-TYPE TRANSCRIPTIONAL REGULATOR TDCA"/>
    <property type="match status" value="1"/>
</dbReference>
<evidence type="ECO:0000256" key="3">
    <source>
        <dbReference type="ARBA" id="ARBA00023015"/>
    </source>
</evidence>
<evidence type="ECO:0000313" key="7">
    <source>
        <dbReference type="EMBL" id="SUP76957.1"/>
    </source>
</evidence>
<dbReference type="Gene3D" id="1.10.10.10">
    <property type="entry name" value="Winged helix-like DNA-binding domain superfamily/Winged helix DNA-binding domain"/>
    <property type="match status" value="1"/>
</dbReference>
<name>A0A380PVG9_YERFR</name>
<dbReference type="InterPro" id="IPR036390">
    <property type="entry name" value="WH_DNA-bd_sf"/>
</dbReference>
<evidence type="ECO:0000256" key="5">
    <source>
        <dbReference type="ARBA" id="ARBA00023163"/>
    </source>
</evidence>
<dbReference type="GO" id="GO:0003700">
    <property type="term" value="F:DNA-binding transcription factor activity"/>
    <property type="evidence" value="ECO:0007669"/>
    <property type="project" value="InterPro"/>
</dbReference>
<evidence type="ECO:0000259" key="6">
    <source>
        <dbReference type="PROSITE" id="PS50931"/>
    </source>
</evidence>
<dbReference type="SUPFAM" id="SSF46785">
    <property type="entry name" value="Winged helix' DNA-binding domain"/>
    <property type="match status" value="1"/>
</dbReference>
<dbReference type="InterPro" id="IPR050950">
    <property type="entry name" value="HTH-type_LysR_regulators"/>
</dbReference>
<dbReference type="Proteomes" id="UP000254835">
    <property type="component" value="Unassembled WGS sequence"/>
</dbReference>
<evidence type="ECO:0000256" key="1">
    <source>
        <dbReference type="ARBA" id="ARBA00009437"/>
    </source>
</evidence>
<dbReference type="GO" id="GO:0003677">
    <property type="term" value="F:DNA binding"/>
    <property type="evidence" value="ECO:0007669"/>
    <property type="project" value="UniProtKB-KW"/>
</dbReference>
<keyword evidence="4" id="KW-0238">DNA-binding</keyword>
<proteinExistence type="inferred from homology"/>
<reference evidence="7 8" key="1">
    <citation type="submission" date="2018-06" db="EMBL/GenBank/DDBJ databases">
        <authorList>
            <consortium name="Pathogen Informatics"/>
            <person name="Doyle S."/>
        </authorList>
    </citation>
    <scope>NUCLEOTIDE SEQUENCE [LARGE SCALE GENOMIC DNA]</scope>
    <source>
        <strain evidence="7 8">NCTC11470</strain>
    </source>
</reference>